<dbReference type="OrthoDB" id="4871678at2"/>
<dbReference type="AlphaFoldDB" id="A0A1G7ZU81"/>
<evidence type="ECO:0000313" key="1">
    <source>
        <dbReference type="EMBL" id="SDH12231.1"/>
    </source>
</evidence>
<organism evidence="1 2">
    <name type="scientific">Klenkia brasiliensis</name>
    <dbReference type="NCBI Taxonomy" id="333142"/>
    <lineage>
        <taxon>Bacteria</taxon>
        <taxon>Bacillati</taxon>
        <taxon>Actinomycetota</taxon>
        <taxon>Actinomycetes</taxon>
        <taxon>Geodermatophilales</taxon>
        <taxon>Geodermatophilaceae</taxon>
        <taxon>Klenkia</taxon>
    </lineage>
</organism>
<proteinExistence type="predicted"/>
<dbReference type="RefSeq" id="WP_091068885.1">
    <property type="nucleotide sequence ID" value="NZ_FNCF01000009.1"/>
</dbReference>
<gene>
    <name evidence="1" type="ORF">SAMN05660324_4367</name>
</gene>
<evidence type="ECO:0000313" key="2">
    <source>
        <dbReference type="Proteomes" id="UP000198863"/>
    </source>
</evidence>
<dbReference type="EMBL" id="FNCF01000009">
    <property type="protein sequence ID" value="SDH12231.1"/>
    <property type="molecule type" value="Genomic_DNA"/>
</dbReference>
<protein>
    <submittedName>
        <fullName evidence="1">Uncharacterized protein</fullName>
    </submittedName>
</protein>
<name>A0A1G7ZU81_9ACTN</name>
<dbReference type="Proteomes" id="UP000198863">
    <property type="component" value="Unassembled WGS sequence"/>
</dbReference>
<reference evidence="2" key="1">
    <citation type="submission" date="2016-10" db="EMBL/GenBank/DDBJ databases">
        <authorList>
            <person name="Varghese N."/>
            <person name="Submissions S."/>
        </authorList>
    </citation>
    <scope>NUCLEOTIDE SEQUENCE [LARGE SCALE GENOMIC DNA]</scope>
    <source>
        <strain evidence="2">DSM 44526</strain>
    </source>
</reference>
<keyword evidence="2" id="KW-1185">Reference proteome</keyword>
<accession>A0A1G7ZU81</accession>
<sequence length="70" mass="8192">MWLFLTRRLRMWLLLSVGAPLLAKLLQRVGDSLERRTGQTTLTKALRQGGQFIDSRRRGARREARRSGRR</sequence>